<evidence type="ECO:0000313" key="2">
    <source>
        <dbReference type="Proteomes" id="UP001595797"/>
    </source>
</evidence>
<name>A0ABV9TJL8_9MICC</name>
<organism evidence="1 2">
    <name type="scientific">Kocuria oceani</name>
    <dbReference type="NCBI Taxonomy" id="988827"/>
    <lineage>
        <taxon>Bacteria</taxon>
        <taxon>Bacillati</taxon>
        <taxon>Actinomycetota</taxon>
        <taxon>Actinomycetes</taxon>
        <taxon>Micrococcales</taxon>
        <taxon>Micrococcaceae</taxon>
        <taxon>Kocuria</taxon>
    </lineage>
</organism>
<comment type="caution">
    <text evidence="1">The sequence shown here is derived from an EMBL/GenBank/DDBJ whole genome shotgun (WGS) entry which is preliminary data.</text>
</comment>
<dbReference type="RefSeq" id="WP_277552504.1">
    <property type="nucleotide sequence ID" value="NZ_JARAMH010000029.1"/>
</dbReference>
<dbReference type="Proteomes" id="UP001595797">
    <property type="component" value="Unassembled WGS sequence"/>
</dbReference>
<keyword evidence="2" id="KW-1185">Reference proteome</keyword>
<protein>
    <recommendedName>
        <fullName evidence="3">DUF4440 domain-containing protein</fullName>
    </recommendedName>
</protein>
<sequence length="143" mass="15671">MDRTDVDSTARTAAILLHSWDTALDRTETAAAIRAKPLMSDEWAAHQVEPERNSSQGAWLDPASHRAYSRAQAVPAIGDVTRDVGQDMAVRAYKVTWRWASRDGEPAEGTGTRHVTIYLEHRSGAWEVVGHQSHDLPAGEAAS</sequence>
<reference evidence="2" key="1">
    <citation type="journal article" date="2019" name="Int. J. Syst. Evol. Microbiol.">
        <title>The Global Catalogue of Microorganisms (GCM) 10K type strain sequencing project: providing services to taxonomists for standard genome sequencing and annotation.</title>
        <authorList>
            <consortium name="The Broad Institute Genomics Platform"/>
            <consortium name="The Broad Institute Genome Sequencing Center for Infectious Disease"/>
            <person name="Wu L."/>
            <person name="Ma J."/>
        </authorList>
    </citation>
    <scope>NUCLEOTIDE SEQUENCE [LARGE SCALE GENOMIC DNA]</scope>
    <source>
        <strain evidence="2">CGMCC 4.6946</strain>
    </source>
</reference>
<evidence type="ECO:0000313" key="1">
    <source>
        <dbReference type="EMBL" id="MFC4904190.1"/>
    </source>
</evidence>
<gene>
    <name evidence="1" type="ORF">ACFPCS_11500</name>
</gene>
<proteinExistence type="predicted"/>
<dbReference type="EMBL" id="JBHSIW010000014">
    <property type="protein sequence ID" value="MFC4904190.1"/>
    <property type="molecule type" value="Genomic_DNA"/>
</dbReference>
<accession>A0ABV9TJL8</accession>
<evidence type="ECO:0008006" key="3">
    <source>
        <dbReference type="Google" id="ProtNLM"/>
    </source>
</evidence>